<name>A0A915DKT3_9BILA</name>
<reference evidence="3" key="1">
    <citation type="submission" date="2022-11" db="UniProtKB">
        <authorList>
            <consortium name="WormBaseParasite"/>
        </authorList>
    </citation>
    <scope>IDENTIFICATION</scope>
</reference>
<dbReference type="WBParaSite" id="jg20583">
    <property type="protein sequence ID" value="jg20583"/>
    <property type="gene ID" value="jg20583"/>
</dbReference>
<feature type="transmembrane region" description="Helical" evidence="1">
    <location>
        <begin position="48"/>
        <end position="69"/>
    </location>
</feature>
<evidence type="ECO:0000313" key="3">
    <source>
        <dbReference type="WBParaSite" id="jg20583"/>
    </source>
</evidence>
<keyword evidence="1" id="KW-0812">Transmembrane</keyword>
<organism evidence="2 3">
    <name type="scientific">Ditylenchus dipsaci</name>
    <dbReference type="NCBI Taxonomy" id="166011"/>
    <lineage>
        <taxon>Eukaryota</taxon>
        <taxon>Metazoa</taxon>
        <taxon>Ecdysozoa</taxon>
        <taxon>Nematoda</taxon>
        <taxon>Chromadorea</taxon>
        <taxon>Rhabditida</taxon>
        <taxon>Tylenchina</taxon>
        <taxon>Tylenchomorpha</taxon>
        <taxon>Sphaerularioidea</taxon>
        <taxon>Anguinidae</taxon>
        <taxon>Anguininae</taxon>
        <taxon>Ditylenchus</taxon>
    </lineage>
</organism>
<dbReference type="Proteomes" id="UP000887574">
    <property type="component" value="Unplaced"/>
</dbReference>
<keyword evidence="1" id="KW-1133">Transmembrane helix</keyword>
<keyword evidence="2" id="KW-1185">Reference proteome</keyword>
<evidence type="ECO:0000256" key="1">
    <source>
        <dbReference type="SAM" id="Phobius"/>
    </source>
</evidence>
<evidence type="ECO:0000313" key="2">
    <source>
        <dbReference type="Proteomes" id="UP000887574"/>
    </source>
</evidence>
<proteinExistence type="predicted"/>
<protein>
    <submittedName>
        <fullName evidence="3">Uncharacterized protein</fullName>
    </submittedName>
</protein>
<keyword evidence="1" id="KW-0472">Membrane</keyword>
<accession>A0A915DKT3</accession>
<sequence>MELYFEHLHRRRFEKIIEGILKVGSESSWTLQQAGFDSESDALPHSPAVIALVLPGQQLFVFYVATYFFHSRRIMVPSSISRCHLLLNCLPDDQESCDASNKHRTMLKYLCQKSSNCCLFNSESISNKAGWDAIVLS</sequence>
<dbReference type="AlphaFoldDB" id="A0A915DKT3"/>